<keyword evidence="6" id="KW-0408">Iron</keyword>
<keyword evidence="11" id="KW-1185">Reference proteome</keyword>
<dbReference type="GO" id="GO:0046872">
    <property type="term" value="F:metal ion binding"/>
    <property type="evidence" value="ECO:0007669"/>
    <property type="project" value="UniProtKB-KW"/>
</dbReference>
<dbReference type="PRINTS" id="PR00409">
    <property type="entry name" value="PHDIOXRDTASE"/>
</dbReference>
<sequence length="329" mass="36005">MTELDSLPGPGKLSVRVSAKLMETTGVCNLTLVPLEGERLPAFTAGSHIDLHLKSGLVRQYSLCNDPAESDRYELGVLRVERSRGGSTAVHDNVHEGDVVTISHPRNNFPLEENAPGRSHLVAGGIGITPLLSMAAQLTRHQSDFVVHYFCRGEEHAAFRRRLLESYPGKIRFHFDDESVSGRPDLEAAVTPYVPGDRLYICGPPGFLDAVVARAYGHRWPSDAVRFERFTAEPAAGSEGDEAFEIQLARSDRTLVVQADETVLEALENEGIEIDYSCESGVCGTCVTPVLDGVPDHRDSFLTPEQKERNDCFTPCCSRSVSATLVLDL</sequence>
<dbReference type="InterPro" id="IPR036010">
    <property type="entry name" value="2Fe-2S_ferredoxin-like_sf"/>
</dbReference>
<dbReference type="PROSITE" id="PS51085">
    <property type="entry name" value="2FE2S_FER_2"/>
    <property type="match status" value="1"/>
</dbReference>
<dbReference type="SUPFAM" id="SSF63380">
    <property type="entry name" value="Riboflavin synthase domain-like"/>
    <property type="match status" value="1"/>
</dbReference>
<keyword evidence="7" id="KW-0411">Iron-sulfur</keyword>
<dbReference type="InterPro" id="IPR006058">
    <property type="entry name" value="2Fe2S_fd_BS"/>
</dbReference>
<proteinExistence type="predicted"/>
<dbReference type="PROSITE" id="PS51384">
    <property type="entry name" value="FAD_FR"/>
    <property type="match status" value="1"/>
</dbReference>
<accession>A0A6N7Z1W9</accession>
<dbReference type="GO" id="GO:0051537">
    <property type="term" value="F:2 iron, 2 sulfur cluster binding"/>
    <property type="evidence" value="ECO:0007669"/>
    <property type="project" value="UniProtKB-KW"/>
</dbReference>
<dbReference type="InterPro" id="IPR012675">
    <property type="entry name" value="Beta-grasp_dom_sf"/>
</dbReference>
<dbReference type="InterPro" id="IPR017938">
    <property type="entry name" value="Riboflavin_synthase-like_b-brl"/>
</dbReference>
<dbReference type="OrthoDB" id="3807506at2"/>
<dbReference type="InterPro" id="IPR050415">
    <property type="entry name" value="MRET"/>
</dbReference>
<dbReference type="CDD" id="cd00207">
    <property type="entry name" value="fer2"/>
    <property type="match status" value="1"/>
</dbReference>
<dbReference type="InterPro" id="IPR017927">
    <property type="entry name" value="FAD-bd_FR_type"/>
</dbReference>
<dbReference type="CDD" id="cd06185">
    <property type="entry name" value="PDR_like"/>
    <property type="match status" value="1"/>
</dbReference>
<dbReference type="PANTHER" id="PTHR47354">
    <property type="entry name" value="NADH OXIDOREDUCTASE HCR"/>
    <property type="match status" value="1"/>
</dbReference>
<keyword evidence="4" id="KW-0479">Metal-binding</keyword>
<evidence type="ECO:0000256" key="2">
    <source>
        <dbReference type="ARBA" id="ARBA00022630"/>
    </source>
</evidence>
<evidence type="ECO:0000256" key="5">
    <source>
        <dbReference type="ARBA" id="ARBA00023002"/>
    </source>
</evidence>
<evidence type="ECO:0000259" key="9">
    <source>
        <dbReference type="PROSITE" id="PS51384"/>
    </source>
</evidence>
<evidence type="ECO:0000256" key="1">
    <source>
        <dbReference type="ARBA" id="ARBA00001974"/>
    </source>
</evidence>
<gene>
    <name evidence="10" type="ORF">GKO32_16135</name>
</gene>
<evidence type="ECO:0000256" key="6">
    <source>
        <dbReference type="ARBA" id="ARBA00023004"/>
    </source>
</evidence>
<dbReference type="Proteomes" id="UP000440096">
    <property type="component" value="Unassembled WGS sequence"/>
</dbReference>
<evidence type="ECO:0000256" key="7">
    <source>
        <dbReference type="ARBA" id="ARBA00023014"/>
    </source>
</evidence>
<keyword evidence="2" id="KW-0285">Flavoprotein</keyword>
<dbReference type="Gene3D" id="2.40.30.10">
    <property type="entry name" value="Translation factors"/>
    <property type="match status" value="1"/>
</dbReference>
<keyword evidence="3" id="KW-0001">2Fe-2S</keyword>
<feature type="domain" description="FAD-binding FR-type" evidence="9">
    <location>
        <begin position="10"/>
        <end position="112"/>
    </location>
</feature>
<evidence type="ECO:0000256" key="4">
    <source>
        <dbReference type="ARBA" id="ARBA00022723"/>
    </source>
</evidence>
<dbReference type="InterPro" id="IPR001041">
    <property type="entry name" value="2Fe-2S_ferredoxin-type"/>
</dbReference>
<evidence type="ECO:0000259" key="8">
    <source>
        <dbReference type="PROSITE" id="PS51085"/>
    </source>
</evidence>
<dbReference type="EMBL" id="WMBA01000022">
    <property type="protein sequence ID" value="MTD55493.1"/>
    <property type="molecule type" value="Genomic_DNA"/>
</dbReference>
<dbReference type="Gene3D" id="3.40.50.80">
    <property type="entry name" value="Nucleotide-binding domain of ferredoxin-NADP reductase (FNR) module"/>
    <property type="match status" value="1"/>
</dbReference>
<comment type="caution">
    <text evidence="10">The sequence shown here is derived from an EMBL/GenBank/DDBJ whole genome shotgun (WGS) entry which is preliminary data.</text>
</comment>
<dbReference type="PANTHER" id="PTHR47354:SF1">
    <property type="entry name" value="CARNITINE MONOOXYGENASE REDUCTASE SUBUNIT"/>
    <property type="match status" value="1"/>
</dbReference>
<dbReference type="PROSITE" id="PS00197">
    <property type="entry name" value="2FE2S_FER_1"/>
    <property type="match status" value="1"/>
</dbReference>
<organism evidence="10 11">
    <name type="scientific">Amycolatopsis pithecellobii</name>
    <dbReference type="NCBI Taxonomy" id="664692"/>
    <lineage>
        <taxon>Bacteria</taxon>
        <taxon>Bacillati</taxon>
        <taxon>Actinomycetota</taxon>
        <taxon>Actinomycetes</taxon>
        <taxon>Pseudonocardiales</taxon>
        <taxon>Pseudonocardiaceae</taxon>
        <taxon>Amycolatopsis</taxon>
    </lineage>
</organism>
<dbReference type="SUPFAM" id="SSF54292">
    <property type="entry name" value="2Fe-2S ferredoxin-like"/>
    <property type="match status" value="1"/>
</dbReference>
<dbReference type="AlphaFoldDB" id="A0A6N7Z1W9"/>
<dbReference type="SUPFAM" id="SSF52343">
    <property type="entry name" value="Ferredoxin reductase-like, C-terminal NADP-linked domain"/>
    <property type="match status" value="1"/>
</dbReference>
<name>A0A6N7Z1W9_9PSEU</name>
<evidence type="ECO:0000313" key="10">
    <source>
        <dbReference type="EMBL" id="MTD55493.1"/>
    </source>
</evidence>
<dbReference type="RefSeq" id="WP_154757683.1">
    <property type="nucleotide sequence ID" value="NZ_WMBA01000022.1"/>
</dbReference>
<comment type="cofactor">
    <cofactor evidence="1">
        <name>FAD</name>
        <dbReference type="ChEBI" id="CHEBI:57692"/>
    </cofactor>
</comment>
<dbReference type="Pfam" id="PF00111">
    <property type="entry name" value="Fer2"/>
    <property type="match status" value="1"/>
</dbReference>
<feature type="domain" description="2Fe-2S ferredoxin-type" evidence="8">
    <location>
        <begin position="244"/>
        <end position="329"/>
    </location>
</feature>
<dbReference type="GO" id="GO:0016491">
    <property type="term" value="F:oxidoreductase activity"/>
    <property type="evidence" value="ECO:0007669"/>
    <property type="project" value="UniProtKB-KW"/>
</dbReference>
<evidence type="ECO:0000313" key="11">
    <source>
        <dbReference type="Proteomes" id="UP000440096"/>
    </source>
</evidence>
<dbReference type="InterPro" id="IPR039261">
    <property type="entry name" value="FNR_nucleotide-bd"/>
</dbReference>
<reference evidence="10 11" key="1">
    <citation type="submission" date="2019-11" db="EMBL/GenBank/DDBJ databases">
        <title>Draft genome of Amycolatopsis RM579.</title>
        <authorList>
            <person name="Duangmal K."/>
            <person name="Mingma R."/>
        </authorList>
    </citation>
    <scope>NUCLEOTIDE SEQUENCE [LARGE SCALE GENOMIC DNA]</scope>
    <source>
        <strain evidence="10 11">RM579</strain>
    </source>
</reference>
<protein>
    <submittedName>
        <fullName evidence="10">2Fe-2S iron-sulfur cluster binding domain-containing protein</fullName>
    </submittedName>
</protein>
<dbReference type="Gene3D" id="3.10.20.30">
    <property type="match status" value="1"/>
</dbReference>
<keyword evidence="5" id="KW-0560">Oxidoreductase</keyword>
<evidence type="ECO:0000256" key="3">
    <source>
        <dbReference type="ARBA" id="ARBA00022714"/>
    </source>
</evidence>